<dbReference type="Proteomes" id="UP000465360">
    <property type="component" value="Unassembled WGS sequence"/>
</dbReference>
<evidence type="ECO:0000256" key="1">
    <source>
        <dbReference type="SAM" id="MobiDB-lite"/>
    </source>
</evidence>
<sequence length="151" mass="15091">MAVAGCGGSPKSGTATTSPAGSTTETTTTTSQTGRPSSSAADLRKLIPTPLGTQRTDGPDDIQDNGIHLHFLVNGSPGDVMSAYQTALQGMSWAVNVESSGGGGGGGGATYTGTNGNNYGVFDGGGYRGTTDLDVCVWPSKPSNTKCGRRG</sequence>
<keyword evidence="3" id="KW-1185">Reference proteome</keyword>
<gene>
    <name evidence="2" type="ORF">MBOU_33190</name>
</gene>
<feature type="region of interest" description="Disordered" evidence="1">
    <location>
        <begin position="1"/>
        <end position="63"/>
    </location>
</feature>
<feature type="compositionally biased region" description="Gly residues" evidence="1">
    <location>
        <begin position="1"/>
        <end position="10"/>
    </location>
</feature>
<accession>A0A7I9YRT7</accession>
<dbReference type="EMBL" id="BLKZ01000001">
    <property type="protein sequence ID" value="GFG91277.1"/>
    <property type="molecule type" value="Genomic_DNA"/>
</dbReference>
<organism evidence="2 3">
    <name type="scientific">Mycobacterium bourgelatii</name>
    <dbReference type="NCBI Taxonomy" id="1273442"/>
    <lineage>
        <taxon>Bacteria</taxon>
        <taxon>Bacillati</taxon>
        <taxon>Actinomycetota</taxon>
        <taxon>Actinomycetes</taxon>
        <taxon>Mycobacteriales</taxon>
        <taxon>Mycobacteriaceae</taxon>
        <taxon>Mycobacterium</taxon>
    </lineage>
</organism>
<evidence type="ECO:0000313" key="2">
    <source>
        <dbReference type="EMBL" id="GFG91277.1"/>
    </source>
</evidence>
<evidence type="ECO:0000313" key="3">
    <source>
        <dbReference type="Proteomes" id="UP000465360"/>
    </source>
</evidence>
<reference evidence="2 3" key="1">
    <citation type="journal article" date="2019" name="Emerg. Microbes Infect.">
        <title>Comprehensive subspecies identification of 175 nontuberculous mycobacteria species based on 7547 genomic profiles.</title>
        <authorList>
            <person name="Matsumoto Y."/>
            <person name="Kinjo T."/>
            <person name="Motooka D."/>
            <person name="Nabeya D."/>
            <person name="Jung N."/>
            <person name="Uechi K."/>
            <person name="Horii T."/>
            <person name="Iida T."/>
            <person name="Fujita J."/>
            <person name="Nakamura S."/>
        </authorList>
    </citation>
    <scope>NUCLEOTIDE SEQUENCE [LARGE SCALE GENOMIC DNA]</scope>
    <source>
        <strain evidence="2 3">JCM 30725</strain>
    </source>
</reference>
<dbReference type="AlphaFoldDB" id="A0A7I9YRT7"/>
<feature type="compositionally biased region" description="Low complexity" evidence="1">
    <location>
        <begin position="12"/>
        <end position="39"/>
    </location>
</feature>
<proteinExistence type="predicted"/>
<protein>
    <submittedName>
        <fullName evidence="2">Uncharacterized protein</fullName>
    </submittedName>
</protein>
<name>A0A7I9YRT7_MYCBU</name>
<comment type="caution">
    <text evidence="2">The sequence shown here is derived from an EMBL/GenBank/DDBJ whole genome shotgun (WGS) entry which is preliminary data.</text>
</comment>